<evidence type="ECO:0000313" key="1">
    <source>
        <dbReference type="EMBL" id="TGJ81020.1"/>
    </source>
</evidence>
<dbReference type="STRING" id="37992.A0A4Z0YPV4"/>
<proteinExistence type="predicted"/>
<comment type="caution">
    <text evidence="1">The sequence shown here is derived from an EMBL/GenBank/DDBJ whole genome shotgun (WGS) entry which is preliminary data.</text>
</comment>
<reference evidence="1 2" key="1">
    <citation type="submission" date="2019-03" db="EMBL/GenBank/DDBJ databases">
        <title>Draft genome sequence of Xylaria hypoxylon DSM 108379, a ubiquitous saprotrophic-parasitic fungi on hardwood.</title>
        <authorList>
            <person name="Buettner E."/>
            <person name="Leonhardt S."/>
            <person name="Gebauer A.M."/>
            <person name="Liers C."/>
            <person name="Hofrichter M."/>
            <person name="Kellner H."/>
        </authorList>
    </citation>
    <scope>NUCLEOTIDE SEQUENCE [LARGE SCALE GENOMIC DNA]</scope>
    <source>
        <strain evidence="1 2">DSM 108379</strain>
    </source>
</reference>
<dbReference type="AlphaFoldDB" id="A0A4Z0YPV4"/>
<accession>A0A4Z0YPV4</accession>
<protein>
    <recommendedName>
        <fullName evidence="3">NAD(P)-binding domain-containing protein</fullName>
    </recommendedName>
</protein>
<dbReference type="SUPFAM" id="SSF51735">
    <property type="entry name" value="NAD(P)-binding Rossmann-fold domains"/>
    <property type="match status" value="1"/>
</dbReference>
<gene>
    <name evidence="1" type="ORF">E0Z10_g7736</name>
</gene>
<name>A0A4Z0YPV4_9PEZI</name>
<dbReference type="OrthoDB" id="3535423at2759"/>
<dbReference type="Gene3D" id="3.40.50.720">
    <property type="entry name" value="NAD(P)-binding Rossmann-like Domain"/>
    <property type="match status" value="1"/>
</dbReference>
<keyword evidence="2" id="KW-1185">Reference proteome</keyword>
<organism evidence="1 2">
    <name type="scientific">Xylaria hypoxylon</name>
    <dbReference type="NCBI Taxonomy" id="37992"/>
    <lineage>
        <taxon>Eukaryota</taxon>
        <taxon>Fungi</taxon>
        <taxon>Dikarya</taxon>
        <taxon>Ascomycota</taxon>
        <taxon>Pezizomycotina</taxon>
        <taxon>Sordariomycetes</taxon>
        <taxon>Xylariomycetidae</taxon>
        <taxon>Xylariales</taxon>
        <taxon>Xylariaceae</taxon>
        <taxon>Xylaria</taxon>
    </lineage>
</organism>
<evidence type="ECO:0008006" key="3">
    <source>
        <dbReference type="Google" id="ProtNLM"/>
    </source>
</evidence>
<dbReference type="Proteomes" id="UP000297716">
    <property type="component" value="Unassembled WGS sequence"/>
</dbReference>
<dbReference type="EMBL" id="SKBN01000189">
    <property type="protein sequence ID" value="TGJ81020.1"/>
    <property type="molecule type" value="Genomic_DNA"/>
</dbReference>
<evidence type="ECO:0000313" key="2">
    <source>
        <dbReference type="Proteomes" id="UP000297716"/>
    </source>
</evidence>
<dbReference type="InterPro" id="IPR036291">
    <property type="entry name" value="NAD(P)-bd_dom_sf"/>
</dbReference>
<dbReference type="PANTHER" id="PTHR14097:SF9">
    <property type="entry name" value="EPIMERASE, PUTATIVE (AFU_ORTHOLOGUE AFUA_8G07320)-RELATED"/>
    <property type="match status" value="1"/>
</dbReference>
<dbReference type="PANTHER" id="PTHR14097">
    <property type="entry name" value="OXIDOREDUCTASE HTATIP2"/>
    <property type="match status" value="1"/>
</dbReference>
<sequence length="246" mass="27029">MKLIIAGSTGFVATELIRQALAHPKVTSIIALGRREVSLPTDAESDAHKEKFKSVICRDFEVYSEDIKAEMAGADACIWTIAVSPSKLKSVTWEEVCKISRDYAVAAIETIYQSRRDNTSSKFRFIYISGSNAERDPAKKPLILGDYCLMRGEAEKRILTCARESNGTVEACVAKPGIIEDPNRTGILGKMVKNIGRTIIGLPKVNVRDISATLLDQAVNGFEKDTLQNEDLVRIGQRVLAAQKPS</sequence>